<dbReference type="AlphaFoldDB" id="E6MNX4"/>
<dbReference type="HOGENOM" id="CLU_3171742_0_0_10"/>
<keyword evidence="2" id="KW-1185">Reference proteome</keyword>
<dbReference type="STRING" id="888832.HMPREF9420_1192"/>
<organism evidence="1 2">
    <name type="scientific">Segatella salivae DSM 15606</name>
    <dbReference type="NCBI Taxonomy" id="888832"/>
    <lineage>
        <taxon>Bacteria</taxon>
        <taxon>Pseudomonadati</taxon>
        <taxon>Bacteroidota</taxon>
        <taxon>Bacteroidia</taxon>
        <taxon>Bacteroidales</taxon>
        <taxon>Prevotellaceae</taxon>
        <taxon>Segatella</taxon>
    </lineage>
</organism>
<dbReference type="Proteomes" id="UP000003874">
    <property type="component" value="Unassembled WGS sequence"/>
</dbReference>
<sequence length="47" mass="5587">MVIKLKKQEKTQENGKYFLCVHLAFYRSIASYRMLSVGLYAFNRQVI</sequence>
<name>E6MNX4_9BACT</name>
<reference evidence="1 2" key="1">
    <citation type="submission" date="2010-12" db="EMBL/GenBank/DDBJ databases">
        <authorList>
            <person name="Muzny D."/>
            <person name="Qin X."/>
            <person name="Deng J."/>
            <person name="Jiang H."/>
            <person name="Liu Y."/>
            <person name="Qu J."/>
            <person name="Song X.-Z."/>
            <person name="Zhang L."/>
            <person name="Thornton R."/>
            <person name="Coyle M."/>
            <person name="Francisco L."/>
            <person name="Jackson L."/>
            <person name="Javaid M."/>
            <person name="Korchina V."/>
            <person name="Kovar C."/>
            <person name="Mata R."/>
            <person name="Mathew T."/>
            <person name="Ngo R."/>
            <person name="Nguyen L."/>
            <person name="Nguyen N."/>
            <person name="Okwuonu G."/>
            <person name="Ongeri F."/>
            <person name="Pham C."/>
            <person name="Simmons D."/>
            <person name="Wilczek-Boney K."/>
            <person name="Hale W."/>
            <person name="Jakkamsetti A."/>
            <person name="Pham P."/>
            <person name="Ruth R."/>
            <person name="San Lucas F."/>
            <person name="Warren J."/>
            <person name="Zhang J."/>
            <person name="Zhao Z."/>
            <person name="Zhou C."/>
            <person name="Zhu D."/>
            <person name="Lee S."/>
            <person name="Bess C."/>
            <person name="Blankenburg K."/>
            <person name="Forbes L."/>
            <person name="Fu Q."/>
            <person name="Gubbala S."/>
            <person name="Hirani K."/>
            <person name="Jayaseelan J.C."/>
            <person name="Lara F."/>
            <person name="Munidasa M."/>
            <person name="Palculict T."/>
            <person name="Patil S."/>
            <person name="Pu L.-L."/>
            <person name="Saada N."/>
            <person name="Tang L."/>
            <person name="Weissenberger G."/>
            <person name="Zhu Y."/>
            <person name="Hemphill L."/>
            <person name="Shang Y."/>
            <person name="Youmans B."/>
            <person name="Ayvaz T."/>
            <person name="Ross M."/>
            <person name="Santibanez J."/>
            <person name="Aqrawi P."/>
            <person name="Gross S."/>
            <person name="Joshi V."/>
            <person name="Fowler G."/>
            <person name="Nazareth L."/>
            <person name="Reid J."/>
            <person name="Worley K."/>
            <person name="Petrosino J."/>
            <person name="Highlander S."/>
            <person name="Gibbs R."/>
        </authorList>
    </citation>
    <scope>NUCLEOTIDE SEQUENCE [LARGE SCALE GENOMIC DNA]</scope>
    <source>
        <strain evidence="1 2">DSM 15606</strain>
    </source>
</reference>
<proteinExistence type="predicted"/>
<comment type="caution">
    <text evidence="1">The sequence shown here is derived from an EMBL/GenBank/DDBJ whole genome shotgun (WGS) entry which is preliminary data.</text>
</comment>
<protein>
    <submittedName>
        <fullName evidence="1">Uncharacterized protein</fullName>
    </submittedName>
</protein>
<evidence type="ECO:0000313" key="1">
    <source>
        <dbReference type="EMBL" id="EFV04561.1"/>
    </source>
</evidence>
<dbReference type="EMBL" id="AEQO01000115">
    <property type="protein sequence ID" value="EFV04561.1"/>
    <property type="molecule type" value="Genomic_DNA"/>
</dbReference>
<evidence type="ECO:0000313" key="2">
    <source>
        <dbReference type="Proteomes" id="UP000003874"/>
    </source>
</evidence>
<accession>E6MNX4</accession>
<gene>
    <name evidence="1" type="ORF">HMPREF9420_1192</name>
</gene>